<dbReference type="EC" id="6.1.1.7" evidence="2"/>
<accession>A0A8E0RY54</accession>
<keyword evidence="8" id="KW-0648">Protein biosynthesis</keyword>
<dbReference type="GO" id="GO:0002161">
    <property type="term" value="F:aminoacyl-tRNA deacylase activity"/>
    <property type="evidence" value="ECO:0007669"/>
    <property type="project" value="TreeGrafter"/>
</dbReference>
<protein>
    <recommendedName>
        <fullName evidence="2">alanine--tRNA ligase</fullName>
        <ecNumber evidence="2">6.1.1.7</ecNumber>
    </recommendedName>
</protein>
<keyword evidence="7" id="KW-0694">RNA-binding</keyword>
<comment type="similarity">
    <text evidence="1">Belongs to the class-II aminoacyl-tRNA synthetase family.</text>
</comment>
<dbReference type="GO" id="GO:0004813">
    <property type="term" value="F:alanine-tRNA ligase activity"/>
    <property type="evidence" value="ECO:0007669"/>
    <property type="project" value="UniProtKB-EC"/>
</dbReference>
<evidence type="ECO:0000256" key="5">
    <source>
        <dbReference type="ARBA" id="ARBA00022741"/>
    </source>
</evidence>
<dbReference type="GO" id="GO:0006419">
    <property type="term" value="P:alanyl-tRNA aminoacylation"/>
    <property type="evidence" value="ECO:0007669"/>
    <property type="project" value="TreeGrafter"/>
</dbReference>
<dbReference type="GO" id="GO:0005524">
    <property type="term" value="F:ATP binding"/>
    <property type="evidence" value="ECO:0007669"/>
    <property type="project" value="UniProtKB-KW"/>
</dbReference>
<dbReference type="SUPFAM" id="SSF55186">
    <property type="entry name" value="ThrRS/AlaRS common domain"/>
    <property type="match status" value="1"/>
</dbReference>
<dbReference type="InterPro" id="IPR050058">
    <property type="entry name" value="Ala-tRNA_ligase"/>
</dbReference>
<dbReference type="GO" id="GO:0000049">
    <property type="term" value="F:tRNA binding"/>
    <property type="evidence" value="ECO:0007669"/>
    <property type="project" value="UniProtKB-KW"/>
</dbReference>
<name>A0A8E0RY54_9TREM</name>
<dbReference type="FunFam" id="3.30.980.10:FF:000004">
    <property type="entry name" value="Alanine--tRNA ligase, cytoplasmic"/>
    <property type="match status" value="1"/>
</dbReference>
<organism evidence="10 11">
    <name type="scientific">Fasciolopsis buskii</name>
    <dbReference type="NCBI Taxonomy" id="27845"/>
    <lineage>
        <taxon>Eukaryota</taxon>
        <taxon>Metazoa</taxon>
        <taxon>Spiralia</taxon>
        <taxon>Lophotrochozoa</taxon>
        <taxon>Platyhelminthes</taxon>
        <taxon>Trematoda</taxon>
        <taxon>Digenea</taxon>
        <taxon>Plagiorchiida</taxon>
        <taxon>Echinostomata</taxon>
        <taxon>Echinostomatoidea</taxon>
        <taxon>Fasciolidae</taxon>
        <taxon>Fasciolopsis</taxon>
    </lineage>
</organism>
<keyword evidence="6" id="KW-0067">ATP-binding</keyword>
<keyword evidence="4" id="KW-0436">Ligase</keyword>
<dbReference type="GO" id="GO:0005739">
    <property type="term" value="C:mitochondrion"/>
    <property type="evidence" value="ECO:0007669"/>
    <property type="project" value="TreeGrafter"/>
</dbReference>
<proteinExistence type="inferred from homology"/>
<evidence type="ECO:0000256" key="8">
    <source>
        <dbReference type="ARBA" id="ARBA00022917"/>
    </source>
</evidence>
<feature type="non-terminal residue" evidence="10">
    <location>
        <position position="1"/>
    </location>
</feature>
<evidence type="ECO:0000313" key="10">
    <source>
        <dbReference type="EMBL" id="KAA0196773.1"/>
    </source>
</evidence>
<evidence type="ECO:0000313" key="11">
    <source>
        <dbReference type="Proteomes" id="UP000728185"/>
    </source>
</evidence>
<dbReference type="PANTHER" id="PTHR11777">
    <property type="entry name" value="ALANYL-TRNA SYNTHETASE"/>
    <property type="match status" value="1"/>
</dbReference>
<keyword evidence="9" id="KW-0030">Aminoacyl-tRNA synthetase</keyword>
<evidence type="ECO:0000256" key="7">
    <source>
        <dbReference type="ARBA" id="ARBA00022884"/>
    </source>
</evidence>
<reference evidence="10" key="1">
    <citation type="submission" date="2019-05" db="EMBL/GenBank/DDBJ databases">
        <title>Annotation for the trematode Fasciolopsis buski.</title>
        <authorList>
            <person name="Choi Y.-J."/>
        </authorList>
    </citation>
    <scope>NUCLEOTIDE SEQUENCE</scope>
    <source>
        <strain evidence="10">HT</strain>
        <tissue evidence="10">Whole worm</tissue>
    </source>
</reference>
<keyword evidence="11" id="KW-1185">Reference proteome</keyword>
<evidence type="ECO:0000256" key="4">
    <source>
        <dbReference type="ARBA" id="ARBA00022598"/>
    </source>
</evidence>
<dbReference type="EMBL" id="LUCM01002830">
    <property type="protein sequence ID" value="KAA0196773.1"/>
    <property type="molecule type" value="Genomic_DNA"/>
</dbReference>
<dbReference type="Gene3D" id="3.30.980.10">
    <property type="entry name" value="Threonyl-trna Synthetase, Chain A, domain 2"/>
    <property type="match status" value="1"/>
</dbReference>
<dbReference type="AlphaFoldDB" id="A0A8E0RY54"/>
<dbReference type="OrthoDB" id="6262965at2759"/>
<gene>
    <name evidence="10" type="ORF">FBUS_10002</name>
</gene>
<comment type="caution">
    <text evidence="10">The sequence shown here is derived from an EMBL/GenBank/DDBJ whole genome shotgun (WGS) entry which is preliminary data.</text>
</comment>
<evidence type="ECO:0000256" key="6">
    <source>
        <dbReference type="ARBA" id="ARBA00022840"/>
    </source>
</evidence>
<sequence length="443" mass="49769">DTYNVVLLSILSKIKDKDKDYANCFTKEHRTQLMRNHTAQHLFAWAVEQAMQRLVTQSNESDGSRELQHQGGSVHSDRFVVNTAIIDPTCVHALEHDALGFVRQIEMLCRDVIQQRLDVRRIQCEWSSLAKNSKVRRFPWMDYPDIVTVVCIGDPVVSDLSSTETDKLPTPSSSAELCGGTHVVNTVDLIDLVVIGLRGRKQAVKQFVGVVGDNARQARLRGESFLSSVRNREARIAAYPTELAVHIDWLDSELAQQTDQLPYADREYLRECLVRWRTQRVLGQSTGKDTRMPELINHMRKVIGESGGVIRIDWDPPYRPELVAEAISQIEPSHTVVVCTGRNAVCFFPRSNSSSGQWSSDSALNLAHCLVKHLTAVYSDILSPGQVKARPVRSSSIPAEILMQLATLQLMVDSRNWTDIELASVLERALCDTVLMNQSRSVQ</sequence>
<keyword evidence="3" id="KW-0820">tRNA-binding</keyword>
<dbReference type="PANTHER" id="PTHR11777:SF9">
    <property type="entry name" value="ALANINE--TRNA LIGASE, CYTOPLASMIC"/>
    <property type="match status" value="1"/>
</dbReference>
<keyword evidence="5" id="KW-0547">Nucleotide-binding</keyword>
<evidence type="ECO:0000256" key="3">
    <source>
        <dbReference type="ARBA" id="ARBA00022555"/>
    </source>
</evidence>
<evidence type="ECO:0000256" key="9">
    <source>
        <dbReference type="ARBA" id="ARBA00023146"/>
    </source>
</evidence>
<evidence type="ECO:0000256" key="1">
    <source>
        <dbReference type="ARBA" id="ARBA00008226"/>
    </source>
</evidence>
<dbReference type="InterPro" id="IPR018163">
    <property type="entry name" value="Thr/Ala-tRNA-synth_IIc_edit"/>
</dbReference>
<evidence type="ECO:0000256" key="2">
    <source>
        <dbReference type="ARBA" id="ARBA00013168"/>
    </source>
</evidence>
<dbReference type="Proteomes" id="UP000728185">
    <property type="component" value="Unassembled WGS sequence"/>
</dbReference>